<feature type="region of interest" description="Disordered" evidence="1">
    <location>
        <begin position="344"/>
        <end position="384"/>
    </location>
</feature>
<dbReference type="InterPro" id="IPR010732">
    <property type="entry name" value="T6SS_TssG-like"/>
</dbReference>
<dbReference type="AlphaFoldDB" id="A0A5E7MF80"/>
<protein>
    <recommendedName>
        <fullName evidence="2">TssC1 N-terminal domain-containing protein</fullName>
    </recommendedName>
</protein>
<dbReference type="Pfam" id="PF05943">
    <property type="entry name" value="VipB"/>
    <property type="match status" value="1"/>
</dbReference>
<dbReference type="NCBIfam" id="TIGR03355">
    <property type="entry name" value="VI_chp_2"/>
    <property type="match status" value="1"/>
</dbReference>
<dbReference type="InterPro" id="IPR044031">
    <property type="entry name" value="TssC1_N"/>
</dbReference>
<name>A0A5E7MF80_PSEFL</name>
<dbReference type="EMBL" id="CABVII010000018">
    <property type="protein sequence ID" value="VVP23375.1"/>
    <property type="molecule type" value="Genomic_DNA"/>
</dbReference>
<dbReference type="NCBIfam" id="TIGR03347">
    <property type="entry name" value="VI_chp_1"/>
    <property type="match status" value="1"/>
</dbReference>
<gene>
    <name evidence="3" type="ORF">PS862_03974</name>
</gene>
<accession>A0A5E7MF80</accession>
<dbReference type="PANTHER" id="PTHR35565">
    <property type="entry name" value="CYTOPLASMIC PROTEIN-RELATED"/>
    <property type="match status" value="1"/>
</dbReference>
<evidence type="ECO:0000313" key="4">
    <source>
        <dbReference type="Proteomes" id="UP000385207"/>
    </source>
</evidence>
<dbReference type="InterPro" id="IPR010269">
    <property type="entry name" value="T6SS_TssC-like"/>
</dbReference>
<organism evidence="3 4">
    <name type="scientific">Pseudomonas fluorescens</name>
    <dbReference type="NCBI Taxonomy" id="294"/>
    <lineage>
        <taxon>Bacteria</taxon>
        <taxon>Pseudomonadati</taxon>
        <taxon>Pseudomonadota</taxon>
        <taxon>Gammaproteobacteria</taxon>
        <taxon>Pseudomonadales</taxon>
        <taxon>Pseudomonadaceae</taxon>
        <taxon>Pseudomonas</taxon>
    </lineage>
</organism>
<dbReference type="Proteomes" id="UP000385207">
    <property type="component" value="Unassembled WGS sequence"/>
</dbReference>
<proteinExistence type="predicted"/>
<dbReference type="PANTHER" id="PTHR35565:SF1">
    <property type="entry name" value="TYPE VI SECRETION SYSTEM CONTRACTILE SHEATH LARGE SUBUNIT"/>
    <property type="match status" value="1"/>
</dbReference>
<reference evidence="3 4" key="1">
    <citation type="submission" date="2019-09" db="EMBL/GenBank/DDBJ databases">
        <authorList>
            <person name="Chandra G."/>
            <person name="Truman W A."/>
        </authorList>
    </citation>
    <scope>NUCLEOTIDE SEQUENCE [LARGE SCALE GENOMIC DNA]</scope>
    <source>
        <strain evidence="3">PS862</strain>
    </source>
</reference>
<dbReference type="Pfam" id="PF06996">
    <property type="entry name" value="T6SS_TssG"/>
    <property type="match status" value="1"/>
</dbReference>
<evidence type="ECO:0000256" key="1">
    <source>
        <dbReference type="SAM" id="MobiDB-lite"/>
    </source>
</evidence>
<evidence type="ECO:0000313" key="3">
    <source>
        <dbReference type="EMBL" id="VVP23375.1"/>
    </source>
</evidence>
<sequence length="802" mass="88706" precursor="true">MSVENSSAHSRGAAVLSKENQSVYSSLFSKINLSPVVELGGIDVFQNAEALSEASADERVTAAVSVFLKLLKQSSKKVERLDKTLLDEHIASLDAQISRQLDAIMHHADFQRVESTWRGVKSLIDQIDFRQNVRIELLDLSKDHLIQDFEDAPEIDQSGLYVHTYTQEYDTPGGEPIAAAVSNYEFDRGPQDITLLRNISKVAAAAHMPFIGAVGPAFFGKESMEEVAAIKDIGNYFDRAEYVKWKSFRDSEDARYIGLTMPRVLGRLPYGPDTVAVRSFNYIESVKGPDHHKYLWTNASFAFAANMVKSFIANGWCVQIRGPQSGGAVTDLPIHLYDLGTGSHPRMDCPGRQRQSSPAVVTGTDRRGASPPDPAFRKRLPAARRGYRSHPGRQWLFRRGRHQPVRRDAPSLLWPVRRHPCIQPAHADPATYRKVPAMEREPQSAYSRLKASGLLEVLQGRVAEANLYRFCQLLEQALPDHPPLGSTAHPADDPVRFRPDPGMGFPAGELKAIETSDHHPQRPATVRTRLLGLYGVDSPMPTAFLDDIALRREGHEAVEAFLDIFNHRIFTQFYRIWRKYSYPAAFEAGGVDATSQCLLGLIGLGIPGTSRQIATPVSRFLALLSVMRLPTRNAEGIIALVKLLAPQTQARVTPHWPQKIPLAQPASLSSQRPVSLSQGTPLGSVGHDANSQLHLALFTEDADEARGWLPGGQLHNDLLVLLRVYLGWRCTAKLQLSLPLRSLPAPVLGRASVRLGMTAVLGPGSDAWQVGAHDTITLNLGRYQGLSKNSRDREIHHVTYGF</sequence>
<feature type="domain" description="TssC1 N-terminal" evidence="2">
    <location>
        <begin position="87"/>
        <end position="342"/>
    </location>
</feature>
<evidence type="ECO:0000259" key="2">
    <source>
        <dbReference type="Pfam" id="PF05943"/>
    </source>
</evidence>